<proteinExistence type="predicted"/>
<sequence>MNRFFCTVGFVVCLFCFIFTFTRMIDLAQNEIMKEIVIKILAPLKNPYVSIPLVICWLGFTVCLIHRMFFGRNERNRKFLVTFSLGGFLIYISSVVFLTISNLMSVY</sequence>
<feature type="transmembrane region" description="Helical" evidence="1">
    <location>
        <begin position="48"/>
        <end position="67"/>
    </location>
</feature>
<evidence type="ECO:0000313" key="3">
    <source>
        <dbReference type="Proteomes" id="UP000035904"/>
    </source>
</evidence>
<dbReference type="EMBL" id="LDPG01000007">
    <property type="protein sequence ID" value="KLV18394.1"/>
    <property type="molecule type" value="Genomic_DNA"/>
</dbReference>
<feature type="transmembrane region" description="Helical" evidence="1">
    <location>
        <begin position="79"/>
        <end position="100"/>
    </location>
</feature>
<keyword evidence="1" id="KW-0472">Membrane</keyword>
<dbReference type="PATRIC" id="fig|1392.242.peg.5745"/>
<comment type="caution">
    <text evidence="2">The sequence shown here is derived from an EMBL/GenBank/DDBJ whole genome shotgun (WGS) entry which is preliminary data.</text>
</comment>
<name>A0A0J1HXI3_BACAN</name>
<keyword evidence="1" id="KW-1133">Transmembrane helix</keyword>
<evidence type="ECO:0000313" key="2">
    <source>
        <dbReference type="EMBL" id="KLV18394.1"/>
    </source>
</evidence>
<dbReference type="Proteomes" id="UP000035904">
    <property type="component" value="Unassembled WGS sequence"/>
</dbReference>
<organism evidence="2 3">
    <name type="scientific">Bacillus anthracis</name>
    <name type="common">anthrax bacterium</name>
    <dbReference type="NCBI Taxonomy" id="1392"/>
    <lineage>
        <taxon>Bacteria</taxon>
        <taxon>Bacillati</taxon>
        <taxon>Bacillota</taxon>
        <taxon>Bacilli</taxon>
        <taxon>Bacillales</taxon>
        <taxon>Bacillaceae</taxon>
        <taxon>Bacillus</taxon>
        <taxon>Bacillus cereus group</taxon>
    </lineage>
</organism>
<accession>A0A0J1HXI3</accession>
<evidence type="ECO:0000256" key="1">
    <source>
        <dbReference type="SAM" id="Phobius"/>
    </source>
</evidence>
<gene>
    <name evidence="2" type="ORF">ABW01_13540</name>
</gene>
<dbReference type="AlphaFoldDB" id="A0A0J1HXI3"/>
<keyword evidence="1" id="KW-0812">Transmembrane</keyword>
<protein>
    <submittedName>
        <fullName evidence="2">Uncharacterized protein</fullName>
    </submittedName>
</protein>
<reference evidence="2 3" key="1">
    <citation type="submission" date="2015-05" db="EMBL/GenBank/DDBJ databases">
        <title>Whole genome sequence and identification of bacterial endophytes from Costus igneus.</title>
        <authorList>
            <person name="Lee Y.P."/>
            <person name="Gan H.M."/>
            <person name="Eng W."/>
            <person name="Wheatley M.S."/>
            <person name="Caraballo A."/>
            <person name="Polter S."/>
            <person name="Savka M.A."/>
            <person name="Hudson A.O."/>
        </authorList>
    </citation>
    <scope>NUCLEOTIDE SEQUENCE [LARGE SCALE GENOMIC DNA]</scope>
    <source>
        <strain evidence="2 3">RIT375</strain>
    </source>
</reference>